<sequence>MDRFVMLERLPTGFVIPRDMKDRLSYDAATKRLTCNGYMSKTDFDRLSQLTQDWSFRRKLEELFRSCAYNDQPDARSRPRGGLLSGLLRRFVPG</sequence>
<evidence type="ECO:0000313" key="2">
    <source>
        <dbReference type="Proteomes" id="UP000186309"/>
    </source>
</evidence>
<dbReference type="RefSeq" id="WP_076343484.1">
    <property type="nucleotide sequence ID" value="NZ_CP019082.1"/>
</dbReference>
<proteinExistence type="predicted"/>
<accession>A0A1U7CK24</accession>
<evidence type="ECO:0000313" key="1">
    <source>
        <dbReference type="EMBL" id="APW59282.1"/>
    </source>
</evidence>
<dbReference type="KEGG" id="pbor:BSF38_00698"/>
<reference evidence="2" key="1">
    <citation type="submission" date="2016-12" db="EMBL/GenBank/DDBJ databases">
        <title>Comparative genomics of four Isosphaeraceae planctomycetes: a common pool of plasmids and glycoside hydrolase genes.</title>
        <authorList>
            <person name="Ivanova A."/>
        </authorList>
    </citation>
    <scope>NUCLEOTIDE SEQUENCE [LARGE SCALE GENOMIC DNA]</scope>
    <source>
        <strain evidence="2">PX4</strain>
    </source>
</reference>
<dbReference type="AlphaFoldDB" id="A0A1U7CK24"/>
<gene>
    <name evidence="1" type="ORF">BSF38_00698</name>
</gene>
<organism evidence="1 2">
    <name type="scientific">Paludisphaera borealis</name>
    <dbReference type="NCBI Taxonomy" id="1387353"/>
    <lineage>
        <taxon>Bacteria</taxon>
        <taxon>Pseudomonadati</taxon>
        <taxon>Planctomycetota</taxon>
        <taxon>Planctomycetia</taxon>
        <taxon>Isosphaerales</taxon>
        <taxon>Isosphaeraceae</taxon>
        <taxon>Paludisphaera</taxon>
    </lineage>
</organism>
<dbReference type="Proteomes" id="UP000186309">
    <property type="component" value="Chromosome"/>
</dbReference>
<protein>
    <submittedName>
        <fullName evidence="1">Uncharacterized protein</fullName>
    </submittedName>
</protein>
<keyword evidence="2" id="KW-1185">Reference proteome</keyword>
<dbReference type="OrthoDB" id="9933092at2"/>
<dbReference type="EMBL" id="CP019082">
    <property type="protein sequence ID" value="APW59282.1"/>
    <property type="molecule type" value="Genomic_DNA"/>
</dbReference>
<name>A0A1U7CK24_9BACT</name>